<sequence length="264" mass="30178">MIVRDDQYGLNLKIQFLDDFCKSIVRKDSGSLPHLESEKDDSSLPHLESEKDDGSLPHLESEKDDSSLPYLESEKDDGSLPHLEGEKDDGTLPHRDEQGDPICRKGRTICAEIQNMPQGIYIHIEVNKNNIPCNIPGFILMGSYLGVIARDPILEPLAFLDWRNKGMKPFKKRMLVEVEASLKSLIILNPILDINNNNSKFEFPAHIHYWILQSLGVKWHNHKTSLKAEYWDSRPLDKILESVSVGIDALQWCQLVIQWSKPED</sequence>
<accession>A0AAV7FLU7</accession>
<reference evidence="2 3" key="1">
    <citation type="journal article" date="2021" name="Hortic Res">
        <title>Chromosome-scale assembly of the Dendrobium chrysotoxum genome enhances the understanding of orchid evolution.</title>
        <authorList>
            <person name="Zhang Y."/>
            <person name="Zhang G.Q."/>
            <person name="Zhang D."/>
            <person name="Liu X.D."/>
            <person name="Xu X.Y."/>
            <person name="Sun W.H."/>
            <person name="Yu X."/>
            <person name="Zhu X."/>
            <person name="Wang Z.W."/>
            <person name="Zhao X."/>
            <person name="Zhong W.Y."/>
            <person name="Chen H."/>
            <person name="Yin W.L."/>
            <person name="Huang T."/>
            <person name="Niu S.C."/>
            <person name="Liu Z.J."/>
        </authorList>
    </citation>
    <scope>NUCLEOTIDE SEQUENCE [LARGE SCALE GENOMIC DNA]</scope>
    <source>
        <strain evidence="2">Lindl</strain>
    </source>
</reference>
<keyword evidence="3" id="KW-1185">Reference proteome</keyword>
<dbReference type="AlphaFoldDB" id="A0AAV7FLU7"/>
<organism evidence="2 3">
    <name type="scientific">Dendrobium chrysotoxum</name>
    <name type="common">Orchid</name>
    <dbReference type="NCBI Taxonomy" id="161865"/>
    <lineage>
        <taxon>Eukaryota</taxon>
        <taxon>Viridiplantae</taxon>
        <taxon>Streptophyta</taxon>
        <taxon>Embryophyta</taxon>
        <taxon>Tracheophyta</taxon>
        <taxon>Spermatophyta</taxon>
        <taxon>Magnoliopsida</taxon>
        <taxon>Liliopsida</taxon>
        <taxon>Asparagales</taxon>
        <taxon>Orchidaceae</taxon>
        <taxon>Epidendroideae</taxon>
        <taxon>Malaxideae</taxon>
        <taxon>Dendrobiinae</taxon>
        <taxon>Dendrobium</taxon>
    </lineage>
</organism>
<evidence type="ECO:0000313" key="2">
    <source>
        <dbReference type="EMBL" id="KAH0450735.1"/>
    </source>
</evidence>
<gene>
    <name evidence="2" type="ORF">IEQ34_021427</name>
</gene>
<dbReference type="EMBL" id="JAGFBR010000018">
    <property type="protein sequence ID" value="KAH0450735.1"/>
    <property type="molecule type" value="Genomic_DNA"/>
</dbReference>
<evidence type="ECO:0000256" key="1">
    <source>
        <dbReference type="SAM" id="MobiDB-lite"/>
    </source>
</evidence>
<feature type="region of interest" description="Disordered" evidence="1">
    <location>
        <begin position="31"/>
        <end position="100"/>
    </location>
</feature>
<name>A0AAV7FLU7_DENCH</name>
<dbReference type="Proteomes" id="UP000775213">
    <property type="component" value="Unassembled WGS sequence"/>
</dbReference>
<comment type="caution">
    <text evidence="2">The sequence shown here is derived from an EMBL/GenBank/DDBJ whole genome shotgun (WGS) entry which is preliminary data.</text>
</comment>
<feature type="compositionally biased region" description="Basic and acidic residues" evidence="1">
    <location>
        <begin position="31"/>
        <end position="98"/>
    </location>
</feature>
<proteinExistence type="predicted"/>
<evidence type="ECO:0000313" key="3">
    <source>
        <dbReference type="Proteomes" id="UP000775213"/>
    </source>
</evidence>
<protein>
    <submittedName>
        <fullName evidence="2">Uncharacterized protein</fullName>
    </submittedName>
</protein>